<sequence>MYEPSRQIMSFNIAGFQYWDGALLIGALKPGVALELMAEPDNPHDPEAVALYYQSTKLGYVPSELNATLSVMCFYGHASAFEARILQVDHRVAPWKQVRVGIFVTDARKAGIE</sequence>
<organism evidence="4 5">
    <name type="scientific">Candidatus Coprovicinus avistercoris</name>
    <dbReference type="NCBI Taxonomy" id="2840754"/>
    <lineage>
        <taxon>Bacteria</taxon>
        <taxon>Bacillati</taxon>
        <taxon>Actinomycetota</taxon>
        <taxon>Coriobacteriia</taxon>
        <taxon>Coriobacteriales</taxon>
        <taxon>Coriobacteriaceae</taxon>
        <taxon>Coriobacteriaceae incertae sedis</taxon>
        <taxon>Candidatus Coprovicinus</taxon>
    </lineage>
</organism>
<evidence type="ECO:0000313" key="5">
    <source>
        <dbReference type="Proteomes" id="UP000824078"/>
    </source>
</evidence>
<dbReference type="EMBL" id="DVMQ01000005">
    <property type="protein sequence ID" value="HIU23577.1"/>
    <property type="molecule type" value="Genomic_DNA"/>
</dbReference>
<dbReference type="Gene3D" id="3.30.70.2330">
    <property type="match status" value="1"/>
</dbReference>
<name>A0A9D1HWZ9_9ACTN</name>
<reference evidence="4" key="2">
    <citation type="journal article" date="2021" name="PeerJ">
        <title>Extensive microbial diversity within the chicken gut microbiome revealed by metagenomics and culture.</title>
        <authorList>
            <person name="Gilroy R."/>
            <person name="Ravi A."/>
            <person name="Getino M."/>
            <person name="Pursley I."/>
            <person name="Horton D.L."/>
            <person name="Alikhan N.F."/>
            <person name="Baker D."/>
            <person name="Gharbi K."/>
            <person name="Hall N."/>
            <person name="Watson M."/>
            <person name="Adriaenssens E.M."/>
            <person name="Foster-Nyarko E."/>
            <person name="Jarju S."/>
            <person name="Secka A."/>
            <person name="Antonio M."/>
            <person name="Oren A."/>
            <person name="Chaudhuri R.R."/>
            <person name="La Ragione R."/>
            <person name="Hildebrand F."/>
            <person name="Pallen M.J."/>
        </authorList>
    </citation>
    <scope>NUCLEOTIDE SEQUENCE</scope>
    <source>
        <strain evidence="4">ChiHjej12B11-29160</strain>
    </source>
</reference>
<dbReference type="InterPro" id="IPR014905">
    <property type="entry name" value="HIRAN"/>
</dbReference>
<evidence type="ECO:0000256" key="2">
    <source>
        <dbReference type="ARBA" id="ARBA00022801"/>
    </source>
</evidence>
<evidence type="ECO:0000313" key="4">
    <source>
        <dbReference type="EMBL" id="HIU23577.1"/>
    </source>
</evidence>
<evidence type="ECO:0000259" key="3">
    <source>
        <dbReference type="SMART" id="SM00910"/>
    </source>
</evidence>
<dbReference type="AlphaFoldDB" id="A0A9D1HWZ9"/>
<dbReference type="GO" id="GO:0016818">
    <property type="term" value="F:hydrolase activity, acting on acid anhydrides, in phosphorus-containing anhydrides"/>
    <property type="evidence" value="ECO:0007669"/>
    <property type="project" value="InterPro"/>
</dbReference>
<dbReference type="GO" id="GO:0008270">
    <property type="term" value="F:zinc ion binding"/>
    <property type="evidence" value="ECO:0007669"/>
    <property type="project" value="InterPro"/>
</dbReference>
<dbReference type="Pfam" id="PF08797">
    <property type="entry name" value="HIRAN"/>
    <property type="match status" value="1"/>
</dbReference>
<comment type="caution">
    <text evidence="4">The sequence shown here is derived from an EMBL/GenBank/DDBJ whole genome shotgun (WGS) entry which is preliminary data.</text>
</comment>
<keyword evidence="1" id="KW-0479">Metal-binding</keyword>
<protein>
    <submittedName>
        <fullName evidence="4">HIRAN domain-containing protein</fullName>
    </submittedName>
</protein>
<proteinExistence type="predicted"/>
<dbReference type="Proteomes" id="UP000824078">
    <property type="component" value="Unassembled WGS sequence"/>
</dbReference>
<dbReference type="GO" id="GO:0003676">
    <property type="term" value="F:nucleic acid binding"/>
    <property type="evidence" value="ECO:0007669"/>
    <property type="project" value="InterPro"/>
</dbReference>
<keyword evidence="2" id="KW-0378">Hydrolase</keyword>
<reference evidence="4" key="1">
    <citation type="submission" date="2020-10" db="EMBL/GenBank/DDBJ databases">
        <authorList>
            <person name="Gilroy R."/>
        </authorList>
    </citation>
    <scope>NUCLEOTIDE SEQUENCE</scope>
    <source>
        <strain evidence="4">ChiHjej12B11-29160</strain>
    </source>
</reference>
<dbReference type="SMART" id="SM00910">
    <property type="entry name" value="HIRAN"/>
    <property type="match status" value="1"/>
</dbReference>
<gene>
    <name evidence="4" type="ORF">IAD17_01445</name>
</gene>
<feature type="domain" description="HIRAN" evidence="3">
    <location>
        <begin position="8"/>
        <end position="106"/>
    </location>
</feature>
<evidence type="ECO:0000256" key="1">
    <source>
        <dbReference type="ARBA" id="ARBA00022723"/>
    </source>
</evidence>
<accession>A0A9D1HWZ9</accession>